<proteinExistence type="predicted"/>
<dbReference type="InterPro" id="IPR000014">
    <property type="entry name" value="PAS"/>
</dbReference>
<dbReference type="AlphaFoldDB" id="A0A9W8LYM0"/>
<dbReference type="InterPro" id="IPR035965">
    <property type="entry name" value="PAS-like_dom_sf"/>
</dbReference>
<dbReference type="Gene3D" id="3.30.450.20">
    <property type="entry name" value="PAS domain"/>
    <property type="match status" value="1"/>
</dbReference>
<name>A0A9W8LYM0_9FUNG</name>
<gene>
    <name evidence="2" type="ORF">IWW36_003354</name>
</gene>
<reference evidence="2" key="1">
    <citation type="submission" date="2022-07" db="EMBL/GenBank/DDBJ databases">
        <title>Phylogenomic reconstructions and comparative analyses of Kickxellomycotina fungi.</title>
        <authorList>
            <person name="Reynolds N.K."/>
            <person name="Stajich J.E."/>
            <person name="Barry K."/>
            <person name="Grigoriev I.V."/>
            <person name="Crous P."/>
            <person name="Smith M.E."/>
        </authorList>
    </citation>
    <scope>NUCLEOTIDE SEQUENCE</scope>
    <source>
        <strain evidence="2">NRRL 1566</strain>
    </source>
</reference>
<dbReference type="PROSITE" id="PS50112">
    <property type="entry name" value="PAS"/>
    <property type="match status" value="1"/>
</dbReference>
<organism evidence="2 3">
    <name type="scientific">Coemansia brasiliensis</name>
    <dbReference type="NCBI Taxonomy" id="2650707"/>
    <lineage>
        <taxon>Eukaryota</taxon>
        <taxon>Fungi</taxon>
        <taxon>Fungi incertae sedis</taxon>
        <taxon>Zoopagomycota</taxon>
        <taxon>Kickxellomycotina</taxon>
        <taxon>Kickxellomycetes</taxon>
        <taxon>Kickxellales</taxon>
        <taxon>Kickxellaceae</taxon>
        <taxon>Coemansia</taxon>
    </lineage>
</organism>
<dbReference type="OrthoDB" id="411251at2759"/>
<evidence type="ECO:0000313" key="3">
    <source>
        <dbReference type="Proteomes" id="UP001139887"/>
    </source>
</evidence>
<comment type="caution">
    <text evidence="2">The sequence shown here is derived from an EMBL/GenBank/DDBJ whole genome shotgun (WGS) entry which is preliminary data.</text>
</comment>
<dbReference type="Proteomes" id="UP001139887">
    <property type="component" value="Unassembled WGS sequence"/>
</dbReference>
<accession>A0A9W8LYM0</accession>
<protein>
    <recommendedName>
        <fullName evidence="1">PAS domain-containing protein</fullName>
    </recommendedName>
</protein>
<evidence type="ECO:0000259" key="1">
    <source>
        <dbReference type="PROSITE" id="PS50112"/>
    </source>
</evidence>
<sequence length="354" mass="39398">MPLSYIVIFERASPENIIFASTNCERVLGYTPQEMVGTSAMSYSADTHAKHYSCEWPEDNPELGVTMMPHNLRRKDGSTVFTHSIAINCSGYLFTIVNAFPELGKVDLGESILYKLQHQTDYNALDASKSQASMDSMSARSIEAALPENSQSEASSEDLVNLKLPQVTKDSLQKAHVYTARASRIKACMILNRNYTGGQLHGPTVEFVTNTISNIYYGDTDAHELIEQPFFSLVAPQDISKAAVYLDNLFKITRPQLCSLKLKRHPISYSNGQPANGEDEFIEIEVFGASSGDKAMLLCQRVRKNLKPTMVSQANRHAGFNDDDDDLPYMSLEEIISSDPGSSDLNEQWYEVPL</sequence>
<dbReference type="SUPFAM" id="SSF55785">
    <property type="entry name" value="PYP-like sensor domain (PAS domain)"/>
    <property type="match status" value="1"/>
</dbReference>
<feature type="domain" description="PAS" evidence="1">
    <location>
        <begin position="17"/>
        <end position="41"/>
    </location>
</feature>
<dbReference type="EMBL" id="JANBUW010000179">
    <property type="protein sequence ID" value="KAJ2848344.1"/>
    <property type="molecule type" value="Genomic_DNA"/>
</dbReference>
<evidence type="ECO:0000313" key="2">
    <source>
        <dbReference type="EMBL" id="KAJ2848344.1"/>
    </source>
</evidence>
<dbReference type="NCBIfam" id="TIGR00229">
    <property type="entry name" value="sensory_box"/>
    <property type="match status" value="1"/>
</dbReference>
<keyword evidence="3" id="KW-1185">Reference proteome</keyword>
<dbReference type="CDD" id="cd00130">
    <property type="entry name" value="PAS"/>
    <property type="match status" value="1"/>
</dbReference>